<accession>A0A183E243</accession>
<dbReference type="AlphaFoldDB" id="A0A183E243"/>
<dbReference type="Pfam" id="PF07001">
    <property type="entry name" value="BAT2_N"/>
    <property type="match status" value="1"/>
</dbReference>
<dbReference type="GO" id="GO:0030154">
    <property type="term" value="P:cell differentiation"/>
    <property type="evidence" value="ECO:0007669"/>
    <property type="project" value="TreeGrafter"/>
</dbReference>
<proteinExistence type="predicted"/>
<dbReference type="Proteomes" id="UP000271098">
    <property type="component" value="Unassembled WGS sequence"/>
</dbReference>
<gene>
    <name evidence="4" type="ORF">GPUH_LOCUS15034</name>
</gene>
<feature type="compositionally biased region" description="Low complexity" evidence="2">
    <location>
        <begin position="47"/>
        <end position="60"/>
    </location>
</feature>
<evidence type="ECO:0000313" key="4">
    <source>
        <dbReference type="EMBL" id="VDN25234.1"/>
    </source>
</evidence>
<dbReference type="WBParaSite" id="GPUH_0001505401-mRNA-1">
    <property type="protein sequence ID" value="GPUH_0001505401-mRNA-1"/>
    <property type="gene ID" value="GPUH_0001505401"/>
</dbReference>
<dbReference type="InterPro" id="IPR009738">
    <property type="entry name" value="BAT2_N"/>
</dbReference>
<dbReference type="PANTHER" id="PTHR14038:SF0">
    <property type="entry name" value="LP18708P"/>
    <property type="match status" value="1"/>
</dbReference>
<evidence type="ECO:0000256" key="1">
    <source>
        <dbReference type="ARBA" id="ARBA00022553"/>
    </source>
</evidence>
<organism evidence="6">
    <name type="scientific">Gongylonema pulchrum</name>
    <dbReference type="NCBI Taxonomy" id="637853"/>
    <lineage>
        <taxon>Eukaryota</taxon>
        <taxon>Metazoa</taxon>
        <taxon>Ecdysozoa</taxon>
        <taxon>Nematoda</taxon>
        <taxon>Chromadorea</taxon>
        <taxon>Rhabditida</taxon>
        <taxon>Spirurina</taxon>
        <taxon>Spiruromorpha</taxon>
        <taxon>Spiruroidea</taxon>
        <taxon>Gongylonematidae</taxon>
        <taxon>Gongylonema</taxon>
    </lineage>
</organism>
<evidence type="ECO:0000313" key="5">
    <source>
        <dbReference type="Proteomes" id="UP000271098"/>
    </source>
</evidence>
<evidence type="ECO:0000256" key="2">
    <source>
        <dbReference type="SAM" id="MobiDB-lite"/>
    </source>
</evidence>
<keyword evidence="5" id="KW-1185">Reference proteome</keyword>
<evidence type="ECO:0000313" key="6">
    <source>
        <dbReference type="WBParaSite" id="GPUH_0001505401-mRNA-1"/>
    </source>
</evidence>
<name>A0A183E243_9BILA</name>
<keyword evidence="1" id="KW-0597">Phosphoprotein</keyword>
<feature type="domain" description="BAT2 N-terminal" evidence="3">
    <location>
        <begin position="196"/>
        <end position="239"/>
    </location>
</feature>
<feature type="region of interest" description="Disordered" evidence="2">
    <location>
        <begin position="1"/>
        <end position="74"/>
    </location>
</feature>
<dbReference type="OrthoDB" id="1939715at2759"/>
<evidence type="ECO:0000259" key="3">
    <source>
        <dbReference type="Pfam" id="PF07001"/>
    </source>
</evidence>
<protein>
    <submittedName>
        <fullName evidence="6">BAT2_N domain-containing protein</fullName>
    </submittedName>
</protein>
<reference evidence="4 5" key="2">
    <citation type="submission" date="2018-11" db="EMBL/GenBank/DDBJ databases">
        <authorList>
            <consortium name="Pathogen Informatics"/>
        </authorList>
    </citation>
    <scope>NUCLEOTIDE SEQUENCE [LARGE SCALE GENOMIC DNA]</scope>
</reference>
<dbReference type="EMBL" id="UYRT01081953">
    <property type="protein sequence ID" value="VDN25234.1"/>
    <property type="molecule type" value="Genomic_DNA"/>
</dbReference>
<dbReference type="InterPro" id="IPR033184">
    <property type="entry name" value="PRRC2"/>
</dbReference>
<sequence>MMVHRTRDIEEEEEEGWRGQGQRQGTEGADPDGEPRQPVLPNRRPLAAAAAAAATTTAAAQDDDSEAAATTTTHIHHPIHRSPACMGGCVSRSDRPETSGLCLDLRVLSGSNRPGRCGHNHNGTGPTHQSVIAALLLRPPPACDVRVNAVTSWRSGGDTAFSLGHLELCPRVSDALEHYGALQRNIDFAFRGSAGKHGGLQSLGKTTAVVRRMPPPATLPSLRAENQGQDPTIALVPQGFARILDGFFNMLFVIERSVGLHLYRVLQDALSVPLFVAEPLRTSQTNAILAY</sequence>
<dbReference type="PANTHER" id="PTHR14038">
    <property type="entry name" value="BAT2 HLA-B-ASSOCIATED TRANSCRIPT 2"/>
    <property type="match status" value="1"/>
</dbReference>
<reference evidence="6" key="1">
    <citation type="submission" date="2016-06" db="UniProtKB">
        <authorList>
            <consortium name="WormBaseParasite"/>
        </authorList>
    </citation>
    <scope>IDENTIFICATION</scope>
</reference>